<accession>A0ABU3NLC6</accession>
<evidence type="ECO:0000313" key="2">
    <source>
        <dbReference type="Proteomes" id="UP001255917"/>
    </source>
</evidence>
<feature type="non-terminal residue" evidence="1">
    <location>
        <position position="102"/>
    </location>
</feature>
<dbReference type="Proteomes" id="UP001255917">
    <property type="component" value="Unassembled WGS sequence"/>
</dbReference>
<organism evidence="1 2">
    <name type="scientific">Halomonas saccharevitans</name>
    <dbReference type="NCBI Taxonomy" id="416872"/>
    <lineage>
        <taxon>Bacteria</taxon>
        <taxon>Pseudomonadati</taxon>
        <taxon>Pseudomonadota</taxon>
        <taxon>Gammaproteobacteria</taxon>
        <taxon>Oceanospirillales</taxon>
        <taxon>Halomonadaceae</taxon>
        <taxon>Halomonas</taxon>
    </lineage>
</organism>
<gene>
    <name evidence="1" type="ORF">RSO68_15875</name>
</gene>
<reference evidence="2" key="1">
    <citation type="submission" date="2023-07" db="EMBL/GenBank/DDBJ databases">
        <title>Substrates and metabolic shifts associated with increased methane emissions in unrestored hypersaline salterns.</title>
        <authorList>
            <person name="Bueno De Mesquita C.P."/>
            <person name="Tringe S.G."/>
        </authorList>
    </citation>
    <scope>NUCLEOTIDE SEQUENCE [LARGE SCALE GENOMIC DNA]</scope>
    <source>
        <strain evidence="2">I4</strain>
    </source>
</reference>
<sequence length="102" mass="11251">MSGRIIEAAVSAAPCEEGVFYMTGVSCQPVEAFRRSEAGDRNLISPERSECRSSDVHSTECDEFVKREFSKRLRKTQMETSTSTTITACNVCPLPAADAYFT</sequence>
<name>A0ABU3NLC6_9GAMM</name>
<protein>
    <submittedName>
        <fullName evidence="1">Uncharacterized protein</fullName>
    </submittedName>
</protein>
<dbReference type="EMBL" id="JAVXUR010000010">
    <property type="protein sequence ID" value="MDT8880946.1"/>
    <property type="molecule type" value="Genomic_DNA"/>
</dbReference>
<keyword evidence="2" id="KW-1185">Reference proteome</keyword>
<proteinExistence type="predicted"/>
<comment type="caution">
    <text evidence="1">The sequence shown here is derived from an EMBL/GenBank/DDBJ whole genome shotgun (WGS) entry which is preliminary data.</text>
</comment>
<evidence type="ECO:0000313" key="1">
    <source>
        <dbReference type="EMBL" id="MDT8880946.1"/>
    </source>
</evidence>
<dbReference type="RefSeq" id="WP_315587271.1">
    <property type="nucleotide sequence ID" value="NZ_JAVXUR010000010.1"/>
</dbReference>